<dbReference type="EMBL" id="CP013251">
    <property type="protein sequence ID" value="AMO55407.1"/>
    <property type="molecule type" value="Genomic_DNA"/>
</dbReference>
<dbReference type="AlphaFoldDB" id="A0A142B9I1"/>
<dbReference type="InterPro" id="IPR052206">
    <property type="entry name" value="Retinol_saturase"/>
</dbReference>
<evidence type="ECO:0000313" key="7">
    <source>
        <dbReference type="Proteomes" id="UP000071065"/>
    </source>
</evidence>
<evidence type="ECO:0000256" key="1">
    <source>
        <dbReference type="ARBA" id="ARBA00022630"/>
    </source>
</evidence>
<dbReference type="SUPFAM" id="SSF51905">
    <property type="entry name" value="FAD/NAD(P)-binding domain"/>
    <property type="match status" value="1"/>
</dbReference>
<organism evidence="6 7">
    <name type="scientific">Endozoicomonas montiporae CL-33</name>
    <dbReference type="NCBI Taxonomy" id="570277"/>
    <lineage>
        <taxon>Bacteria</taxon>
        <taxon>Pseudomonadati</taxon>
        <taxon>Pseudomonadota</taxon>
        <taxon>Gammaproteobacteria</taxon>
        <taxon>Oceanospirillales</taxon>
        <taxon>Endozoicomonadaceae</taxon>
        <taxon>Endozoicomonas</taxon>
    </lineage>
</organism>
<dbReference type="PANTHER" id="PTHR46091">
    <property type="entry name" value="BLR7054 PROTEIN"/>
    <property type="match status" value="1"/>
</dbReference>
<protein>
    <submittedName>
        <fullName evidence="6">All-trans-retinol 13,14-reductase</fullName>
        <ecNumber evidence="6">1.3.99.23</ecNumber>
    </submittedName>
</protein>
<keyword evidence="2" id="KW-0732">Signal</keyword>
<evidence type="ECO:0000256" key="2">
    <source>
        <dbReference type="ARBA" id="ARBA00022729"/>
    </source>
</evidence>
<evidence type="ECO:0000256" key="4">
    <source>
        <dbReference type="ARBA" id="ARBA00022857"/>
    </source>
</evidence>
<keyword evidence="5" id="KW-0520">NAD</keyword>
<dbReference type="PANTHER" id="PTHR46091:SF3">
    <property type="entry name" value="AMINE OXIDASE DOMAIN-CONTAINING PROTEIN"/>
    <property type="match status" value="1"/>
</dbReference>
<dbReference type="RefSeq" id="WP_236631996.1">
    <property type="nucleotide sequence ID" value="NZ_CP013251.1"/>
</dbReference>
<gene>
    <name evidence="6" type="ORF">EZMO1_1214</name>
</gene>
<reference evidence="6 7" key="1">
    <citation type="journal article" date="2016" name="Front. Microbiol.">
        <title>Genomic Insight into the Host-Endosymbiont Relationship of Endozoicomonas montiporae CL-33(T) with its Coral Host.</title>
        <authorList>
            <person name="Ding J.-Y."/>
            <person name="Shiu J.-H."/>
            <person name="Chen W.-M."/>
            <person name="Chiang Y.-R."/>
            <person name="Tang S.-L."/>
        </authorList>
    </citation>
    <scope>NUCLEOTIDE SEQUENCE [LARGE SCALE GENOMIC DNA]</scope>
    <source>
        <strain evidence="6 7">CL-33</strain>
    </source>
</reference>
<dbReference type="KEGG" id="emp:EZMO1_1214"/>
<keyword evidence="4" id="KW-0521">NADP</keyword>
<keyword evidence="1" id="KW-0285">Flavoprotein</keyword>
<dbReference type="STRING" id="570277.EZMO1_1214"/>
<name>A0A142B9I1_9GAMM</name>
<accession>A0A142B9I1</accession>
<dbReference type="GO" id="GO:0051786">
    <property type="term" value="F:all-trans-retinol 13,14-reductase activity"/>
    <property type="evidence" value="ECO:0007669"/>
    <property type="project" value="UniProtKB-EC"/>
</dbReference>
<keyword evidence="6" id="KW-0560">Oxidoreductase</keyword>
<proteinExistence type="predicted"/>
<dbReference type="Gene3D" id="3.50.50.60">
    <property type="entry name" value="FAD/NAD(P)-binding domain"/>
    <property type="match status" value="2"/>
</dbReference>
<keyword evidence="3" id="KW-0274">FAD</keyword>
<evidence type="ECO:0000256" key="3">
    <source>
        <dbReference type="ARBA" id="ARBA00022827"/>
    </source>
</evidence>
<dbReference type="EC" id="1.3.99.23" evidence="6"/>
<evidence type="ECO:0000256" key="5">
    <source>
        <dbReference type="ARBA" id="ARBA00023027"/>
    </source>
</evidence>
<dbReference type="InterPro" id="IPR036188">
    <property type="entry name" value="FAD/NAD-bd_sf"/>
</dbReference>
<evidence type="ECO:0000313" key="6">
    <source>
        <dbReference type="EMBL" id="AMO55407.1"/>
    </source>
</evidence>
<dbReference type="PATRIC" id="fig|570277.3.peg.1329"/>
<dbReference type="Proteomes" id="UP000071065">
    <property type="component" value="Chromosome"/>
</dbReference>
<sequence>MDSLMTNSIKKIVTPSEKKKTLTPSTLRIGRRYRPNRLEQDYDAIVIGSGIGGLTTAACLSRAGKKVLVLEQHYTAGGFTHAYSRNGYEWDVGIHYIGDVGTKKTTSRQLFDFISNGQLKWAAMDDNYDRFFFGEEQFDYIAGKDKFIASLKQRFPAEHDAIDEYMKRLSEVNKAMRWISMEKLADGLTGKLLKLIRKAKVPDYLNRTTYEVLKDLTDDELLIAVLTGQWGDCGVPPKESSFIIHSLIAKHYLHGGYYPVGGASKLAETIIPVIQQSGGEVFTYANVGEVLVKDNRAYGVQMVDGTRITAPAIISNAGVFNTFQRLLPQAVVKKHGYDQLLKKVKPSFSHLGLYIGIKESAEALGIPRTNFWIYPDTDHQQNIAAFKKDYQAKFPIVYISFPSAKDPSWESRYPNTSTIEIVAPADFSHFEQWKDEQWGKRGDEYDALKAYFTDRLLEHLYEKLPQLRGKVDYCELSTPLSTDFFCFYKRGEIYGLEHDPERFEQDWLRPKTKVKGLYLTGQDIMSCGVAGAMIGGFAASLNVLGLRSGLKLLKQFKNATYQEEAIVDTRAET</sequence>
<dbReference type="Pfam" id="PF13450">
    <property type="entry name" value="NAD_binding_8"/>
    <property type="match status" value="1"/>
</dbReference>